<keyword evidence="2" id="KW-0560">Oxidoreductase</keyword>
<dbReference type="RefSeq" id="WP_003184536.1">
    <property type="nucleotide sequence ID" value="NZ_BEXU01000016.1"/>
</dbReference>
<feature type="domain" description="NAD-dependent epimerase/dehydratase" evidence="4">
    <location>
        <begin position="4"/>
        <end position="175"/>
    </location>
</feature>
<reference evidence="5 8" key="2">
    <citation type="submission" date="2020-12" db="EMBL/GenBank/DDBJ databases">
        <title>FDA dAtabase for Regulatory Grade micrObial Sequences (FDA-ARGOS): Supporting development and validation of Infectious Disease Dx tests.</title>
        <authorList>
            <person name="Nelson B."/>
            <person name="Plummer A."/>
            <person name="Tallon L."/>
            <person name="Sadzewicz L."/>
            <person name="Zhao X."/>
            <person name="Boylan J."/>
            <person name="Ott S."/>
            <person name="Bowen H."/>
            <person name="Vavikolanu K."/>
            <person name="Mehta A."/>
            <person name="Aluvathingal J."/>
            <person name="Nadendla S."/>
            <person name="Myers T."/>
            <person name="Yan Y."/>
            <person name="Sichtig H."/>
        </authorList>
    </citation>
    <scope>NUCLEOTIDE SEQUENCE [LARGE SCALE GENOMIC DNA]</scope>
    <source>
        <strain evidence="5 8">FDAARGOS_923</strain>
    </source>
</reference>
<dbReference type="Proteomes" id="UP000595038">
    <property type="component" value="Chromosome"/>
</dbReference>
<name>A0A1Y0YP19_BACLI</name>
<dbReference type="PANTHER" id="PTHR43103:SF5">
    <property type="entry name" value="4-EPIMERASE, PUTATIVE (AFU_ORTHOLOGUE AFUA_7G00360)-RELATED"/>
    <property type="match status" value="1"/>
</dbReference>
<dbReference type="Gene3D" id="3.40.50.720">
    <property type="entry name" value="NAD(P)-binding Rossmann-like Domain"/>
    <property type="match status" value="1"/>
</dbReference>
<evidence type="ECO:0000313" key="7">
    <source>
        <dbReference type="Proteomes" id="UP000435910"/>
    </source>
</evidence>
<evidence type="ECO:0000256" key="2">
    <source>
        <dbReference type="ARBA" id="ARBA00023002"/>
    </source>
</evidence>
<evidence type="ECO:0000256" key="1">
    <source>
        <dbReference type="ARBA" id="ARBA00007637"/>
    </source>
</evidence>
<evidence type="ECO:0000313" key="8">
    <source>
        <dbReference type="Proteomes" id="UP000595038"/>
    </source>
</evidence>
<accession>A0A1Y0YP19</accession>
<protein>
    <submittedName>
        <fullName evidence="5">NAD(P)-dependent oxidoreductase</fullName>
    </submittedName>
    <submittedName>
        <fullName evidence="6">Uronate dehydrogenase</fullName>
    </submittedName>
</protein>
<dbReference type="EMBL" id="NILC01000001">
    <property type="protein sequence ID" value="TWL34230.1"/>
    <property type="molecule type" value="Genomic_DNA"/>
</dbReference>
<evidence type="ECO:0000313" key="6">
    <source>
        <dbReference type="EMBL" id="TWL34230.1"/>
    </source>
</evidence>
<reference evidence="6 7" key="1">
    <citation type="submission" date="2019-06" db="EMBL/GenBank/DDBJ databases">
        <title>Genome sequence analysis of &gt;100 Bacillus licheniformis strains suggests intrinsic resistance to this species.</title>
        <authorList>
            <person name="Wels M."/>
            <person name="Siezen R.J."/>
            <person name="Johansen E."/>
            <person name="Stuer-Lauridsen B."/>
            <person name="Bjerre K."/>
            <person name="Nielsen B.K.K."/>
        </authorList>
    </citation>
    <scope>NUCLEOTIDE SEQUENCE [LARGE SCALE GENOMIC DNA]</scope>
    <source>
        <strain evidence="6 7">BAC-16736</strain>
    </source>
</reference>
<dbReference type="InterPro" id="IPR036291">
    <property type="entry name" value="NAD(P)-bd_dom_sf"/>
</dbReference>
<gene>
    <name evidence="6" type="ORF">CHCC16736_2010</name>
    <name evidence="5" type="ORF">I6G80_09575</name>
</gene>
<organism evidence="6 7">
    <name type="scientific">Bacillus licheniformis</name>
    <dbReference type="NCBI Taxonomy" id="1402"/>
    <lineage>
        <taxon>Bacteria</taxon>
        <taxon>Bacillati</taxon>
        <taxon>Bacillota</taxon>
        <taxon>Bacilli</taxon>
        <taxon>Bacillales</taxon>
        <taxon>Bacillaceae</taxon>
        <taxon>Bacillus</taxon>
    </lineage>
</organism>
<dbReference type="InterPro" id="IPR001509">
    <property type="entry name" value="Epimerase_deHydtase"/>
</dbReference>
<dbReference type="GO" id="GO:0016491">
    <property type="term" value="F:oxidoreductase activity"/>
    <property type="evidence" value="ECO:0007669"/>
    <property type="project" value="UniProtKB-KW"/>
</dbReference>
<dbReference type="EMBL" id="CP065647">
    <property type="protein sequence ID" value="QPR74472.1"/>
    <property type="molecule type" value="Genomic_DNA"/>
</dbReference>
<evidence type="ECO:0000256" key="3">
    <source>
        <dbReference type="ARBA" id="ARBA00023027"/>
    </source>
</evidence>
<evidence type="ECO:0000259" key="4">
    <source>
        <dbReference type="Pfam" id="PF01370"/>
    </source>
</evidence>
<sequence length="254" mass="27664">MKKVTIVGGNGTVGRVLAGGLAGEGYEVTVLDLKEPDDKQAVRFIRVDATDYNEVVKSIPAQTNALINLLAVKPSGDLLDRQEFAKMTDIFFKATYTILRAAAELGVPKVVFASSNHVTDVYEKGGDSLLGRQINTNDYPQSKSLYGLLKLASENLGYLFSHQLDAKVSVINLRIGTAAENELETLHAKPRSKKTLLSHPDLIGIFKAAIESGKTYGTYYAVSDNKGRPWSIDSAIRELGYRPQVSASDILDED</sequence>
<keyword evidence="3" id="KW-0520">NAD</keyword>
<proteinExistence type="inferred from homology"/>
<dbReference type="Pfam" id="PF01370">
    <property type="entry name" value="Epimerase"/>
    <property type="match status" value="1"/>
</dbReference>
<dbReference type="SUPFAM" id="SSF51735">
    <property type="entry name" value="NAD(P)-binding Rossmann-fold domains"/>
    <property type="match status" value="1"/>
</dbReference>
<comment type="similarity">
    <text evidence="1">Belongs to the NAD(P)-dependent epimerase/dehydratase family.</text>
</comment>
<dbReference type="PANTHER" id="PTHR43103">
    <property type="entry name" value="NUCLEOSIDE-DIPHOSPHATE-SUGAR EPIMERASE"/>
    <property type="match status" value="1"/>
</dbReference>
<evidence type="ECO:0000313" key="5">
    <source>
        <dbReference type="EMBL" id="QPR74472.1"/>
    </source>
</evidence>
<dbReference type="Proteomes" id="UP000435910">
    <property type="component" value="Unassembled WGS sequence"/>
</dbReference>
<dbReference type="AlphaFoldDB" id="A0A1Y0YP19"/>